<dbReference type="InterPro" id="IPR036514">
    <property type="entry name" value="SGNH_hydro_sf"/>
</dbReference>
<feature type="domain" description="SGNH hydrolase-type esterase" evidence="1">
    <location>
        <begin position="9"/>
        <end position="194"/>
    </location>
</feature>
<dbReference type="Pfam" id="PF13472">
    <property type="entry name" value="Lipase_GDSL_2"/>
    <property type="match status" value="1"/>
</dbReference>
<dbReference type="Gene3D" id="3.40.50.1110">
    <property type="entry name" value="SGNH hydrolase"/>
    <property type="match status" value="1"/>
</dbReference>
<dbReference type="AlphaFoldDB" id="A0A2M7TEK1"/>
<accession>A0A2M7TEK1</accession>
<evidence type="ECO:0000259" key="1">
    <source>
        <dbReference type="Pfam" id="PF13472"/>
    </source>
</evidence>
<dbReference type="InterPro" id="IPR013830">
    <property type="entry name" value="SGNH_hydro"/>
</dbReference>
<name>A0A2M7TEK1_UNCKA</name>
<dbReference type="Proteomes" id="UP000228920">
    <property type="component" value="Unassembled WGS sequence"/>
</dbReference>
<gene>
    <name evidence="2" type="ORF">COY32_07240</name>
</gene>
<proteinExistence type="predicted"/>
<dbReference type="InterPro" id="IPR051532">
    <property type="entry name" value="Ester_Hydrolysis_Enzymes"/>
</dbReference>
<evidence type="ECO:0000313" key="3">
    <source>
        <dbReference type="Proteomes" id="UP000228920"/>
    </source>
</evidence>
<protein>
    <recommendedName>
        <fullName evidence="1">SGNH hydrolase-type esterase domain-containing protein</fullName>
    </recommendedName>
</protein>
<reference evidence="3" key="1">
    <citation type="submission" date="2017-09" db="EMBL/GenBank/DDBJ databases">
        <title>Depth-based differentiation of microbial function through sediment-hosted aquifers and enrichment of novel symbionts in the deep terrestrial subsurface.</title>
        <authorList>
            <person name="Probst A.J."/>
            <person name="Ladd B."/>
            <person name="Jarett J.K."/>
            <person name="Geller-Mcgrath D.E."/>
            <person name="Sieber C.M.K."/>
            <person name="Emerson J.B."/>
            <person name="Anantharaman K."/>
            <person name="Thomas B.C."/>
            <person name="Malmstrom R."/>
            <person name="Stieglmeier M."/>
            <person name="Klingl A."/>
            <person name="Woyke T."/>
            <person name="Ryan C.M."/>
            <person name="Banfield J.F."/>
        </authorList>
    </citation>
    <scope>NUCLEOTIDE SEQUENCE [LARGE SCALE GENOMIC DNA]</scope>
</reference>
<dbReference type="SUPFAM" id="SSF52266">
    <property type="entry name" value="SGNH hydrolase"/>
    <property type="match status" value="1"/>
</dbReference>
<dbReference type="EMBL" id="PFNL01000197">
    <property type="protein sequence ID" value="PIZ44090.1"/>
    <property type="molecule type" value="Genomic_DNA"/>
</dbReference>
<evidence type="ECO:0000313" key="2">
    <source>
        <dbReference type="EMBL" id="PIZ44090.1"/>
    </source>
</evidence>
<sequence>MAFKRIAFWGSSSVYGTADTEGGYVGRFRHWFDHEYEYEGGLVYNLGIPGETSSKLCQRFPIEFDSRWPDLSVFQIGVNDAFRVGGVELPPQVSLEQFEKNLGSIITYIDGRSQILFILQYPITEEGNPRKTYDQKHLGYYIRSEVETYMHKMREIAKNNNVSCLDLWDEWIADDKYKQFVTRGDGIHLNEAGYSYIAQRLEEFIPHMVV</sequence>
<organism evidence="2 3">
    <name type="scientific">candidate division WWE3 bacterium CG_4_10_14_0_2_um_filter_41_14</name>
    <dbReference type="NCBI Taxonomy" id="1975072"/>
    <lineage>
        <taxon>Bacteria</taxon>
        <taxon>Katanobacteria</taxon>
    </lineage>
</organism>
<dbReference type="PANTHER" id="PTHR30383">
    <property type="entry name" value="THIOESTERASE 1/PROTEASE 1/LYSOPHOSPHOLIPASE L1"/>
    <property type="match status" value="1"/>
</dbReference>
<comment type="caution">
    <text evidence="2">The sequence shown here is derived from an EMBL/GenBank/DDBJ whole genome shotgun (WGS) entry which is preliminary data.</text>
</comment>